<proteinExistence type="predicted"/>
<dbReference type="PROSITE" id="PS51257">
    <property type="entry name" value="PROKAR_LIPOPROTEIN"/>
    <property type="match status" value="1"/>
</dbReference>
<feature type="signal peptide" evidence="1">
    <location>
        <begin position="1"/>
        <end position="30"/>
    </location>
</feature>
<name>A0ABD3ZGI6_HAFAL</name>
<dbReference type="EMBL" id="JMPK01000043">
    <property type="protein sequence ID" value="KFC87634.1"/>
    <property type="molecule type" value="Genomic_DNA"/>
</dbReference>
<dbReference type="AlphaFoldDB" id="A0ABD3ZGI6"/>
<dbReference type="InterPro" id="IPR014161">
    <property type="entry name" value="Tol-Pal_TolA"/>
</dbReference>
<dbReference type="Pfam" id="PF06519">
    <property type="entry name" value="TolA"/>
    <property type="match status" value="1"/>
</dbReference>
<dbReference type="NCBIfam" id="TIGR02794">
    <property type="entry name" value="tolA_full"/>
    <property type="match status" value="1"/>
</dbReference>
<evidence type="ECO:0000313" key="3">
    <source>
        <dbReference type="Proteomes" id="UP000028605"/>
    </source>
</evidence>
<gene>
    <name evidence="2" type="ORF">GHAL_2330</name>
</gene>
<keyword evidence="1" id="KW-0732">Signal</keyword>
<dbReference type="SUPFAM" id="SSF74653">
    <property type="entry name" value="TolA/TonB C-terminal domain"/>
    <property type="match status" value="1"/>
</dbReference>
<feature type="chain" id="PRO_5044836567" evidence="1">
    <location>
        <begin position="31"/>
        <end position="133"/>
    </location>
</feature>
<evidence type="ECO:0000256" key="1">
    <source>
        <dbReference type="SAM" id="SignalP"/>
    </source>
</evidence>
<dbReference type="Proteomes" id="UP000028605">
    <property type="component" value="Unassembled WGS sequence"/>
</dbReference>
<comment type="caution">
    <text evidence="2">The sequence shown here is derived from an EMBL/GenBank/DDBJ whole genome shotgun (WGS) entry which is preliminary data.</text>
</comment>
<protein>
    <submittedName>
        <fullName evidence="2">TolA family protein</fullName>
    </submittedName>
</protein>
<organism evidence="2 3">
    <name type="scientific">Hafnia alvei ATCC 13337</name>
    <dbReference type="NCBI Taxonomy" id="910996"/>
    <lineage>
        <taxon>Bacteria</taxon>
        <taxon>Pseudomonadati</taxon>
        <taxon>Pseudomonadota</taxon>
        <taxon>Gammaproteobacteria</taxon>
        <taxon>Enterobacterales</taxon>
        <taxon>Hafniaceae</taxon>
        <taxon>Hafnia</taxon>
    </lineage>
</organism>
<evidence type="ECO:0000313" key="2">
    <source>
        <dbReference type="EMBL" id="KFC87634.1"/>
    </source>
</evidence>
<sequence>MVVGKMKLFVSCLGAGALCALLLLSGCANKVNSQVTTPTKGPELNKAIRDYASDIQSAIEWHFETQPSFKGKICDLRIKLAHDGRLLGVIAEGGDPELCAKAIEAVKLAKFPKPPSNEVYQVFKNTPINIRPD</sequence>
<reference evidence="3" key="1">
    <citation type="submission" date="2014-05" db="EMBL/GenBank/DDBJ databases">
        <title>ATOL: Assembling a taxonomically balanced genome-scale reconstruction of the evolutionary history of the Enterobacteriaceae.</title>
        <authorList>
            <person name="Plunkett G. III"/>
            <person name="Neeno-Eckwall E.C."/>
            <person name="Glasner J.D."/>
            <person name="Perna N.T."/>
        </authorList>
    </citation>
    <scope>NUCLEOTIDE SEQUENCE [LARGE SCALE GENOMIC DNA]</scope>
    <source>
        <strain evidence="3">ATCC 13337</strain>
    </source>
</reference>
<dbReference type="Gene3D" id="3.30.1150.10">
    <property type="match status" value="1"/>
</dbReference>
<accession>A0ABD3ZGI6</accession>